<comment type="caution">
    <text evidence="1">The sequence shown here is derived from an EMBL/GenBank/DDBJ whole genome shotgun (WGS) entry which is preliminary data.</text>
</comment>
<sequence>MKLRKHLVEINAEEITISLTKYTSPEALERSITALSAMTGHSPASIKEECDELIEKLDWLRVGDKVVGYEILSRTIELYNEQTDGTHLSIERLILGLAVRRKVCRQIFEGHYDETVMRVLREIASGS</sequence>
<dbReference type="AlphaFoldDB" id="A0A0B8Q7E3"/>
<gene>
    <name evidence="1" type="ORF">JCM19241_834</name>
</gene>
<proteinExistence type="predicted"/>
<dbReference type="STRING" id="1481914.JCM19241_834"/>
<dbReference type="EMBL" id="BBSC01000003">
    <property type="protein sequence ID" value="GAM74491.1"/>
    <property type="molecule type" value="Genomic_DNA"/>
</dbReference>
<reference evidence="1 2" key="1">
    <citation type="submission" date="2015-01" db="EMBL/GenBank/DDBJ databases">
        <title>Vibrio sp. C94 JCM 19241 whole genome shotgun sequence.</title>
        <authorList>
            <person name="Sawabe T."/>
            <person name="Meirelles P."/>
            <person name="Feng G."/>
            <person name="Sayaka M."/>
            <person name="Hattori M."/>
            <person name="Ohkuma M."/>
        </authorList>
    </citation>
    <scope>NUCLEOTIDE SEQUENCE [LARGE SCALE GENOMIC DNA]</scope>
    <source>
        <strain evidence="2">JCM 19241</strain>
    </source>
</reference>
<reference evidence="1 2" key="2">
    <citation type="submission" date="2015-01" db="EMBL/GenBank/DDBJ databases">
        <authorList>
            <consortium name="NBRP consortium"/>
            <person name="Sawabe T."/>
            <person name="Meirelles P."/>
            <person name="Feng G."/>
            <person name="Sayaka M."/>
            <person name="Hattori M."/>
            <person name="Ohkuma M."/>
        </authorList>
    </citation>
    <scope>NUCLEOTIDE SEQUENCE [LARGE SCALE GENOMIC DNA]</scope>
    <source>
        <strain evidence="2">JCM 19241</strain>
    </source>
</reference>
<name>A0A0B8Q7E3_9VIBR</name>
<dbReference type="Proteomes" id="UP000031666">
    <property type="component" value="Unassembled WGS sequence"/>
</dbReference>
<organism evidence="1 2">
    <name type="scientific">Vibrio ishigakensis</name>
    <dbReference type="NCBI Taxonomy" id="1481914"/>
    <lineage>
        <taxon>Bacteria</taxon>
        <taxon>Pseudomonadati</taxon>
        <taxon>Pseudomonadota</taxon>
        <taxon>Gammaproteobacteria</taxon>
        <taxon>Vibrionales</taxon>
        <taxon>Vibrionaceae</taxon>
        <taxon>Vibrio</taxon>
    </lineage>
</organism>
<evidence type="ECO:0000313" key="2">
    <source>
        <dbReference type="Proteomes" id="UP000031666"/>
    </source>
</evidence>
<accession>A0A0B8Q7E3</accession>
<protein>
    <submittedName>
        <fullName evidence="1">Uncharacterized protein</fullName>
    </submittedName>
</protein>
<evidence type="ECO:0000313" key="1">
    <source>
        <dbReference type="EMBL" id="GAM74491.1"/>
    </source>
</evidence>